<proteinExistence type="inferred from homology"/>
<name>A0A537J2K9_9BACT</name>
<dbReference type="PANTHER" id="PTHR43048">
    <property type="entry name" value="METHYLMALONYL-COA EPIMERASE"/>
    <property type="match status" value="1"/>
</dbReference>
<gene>
    <name evidence="4" type="ORF">E6H03_13245</name>
</gene>
<dbReference type="EMBL" id="VBAN01000477">
    <property type="protein sequence ID" value="TMI77799.1"/>
    <property type="molecule type" value="Genomic_DNA"/>
</dbReference>
<dbReference type="GO" id="GO:0004493">
    <property type="term" value="F:methylmalonyl-CoA epimerase activity"/>
    <property type="evidence" value="ECO:0007669"/>
    <property type="project" value="TreeGrafter"/>
</dbReference>
<dbReference type="Gene3D" id="3.10.180.10">
    <property type="entry name" value="2,3-Dihydroxybiphenyl 1,2-Dioxygenase, domain 1"/>
    <property type="match status" value="1"/>
</dbReference>
<organism evidence="4 5">
    <name type="scientific">Candidatus Segetimicrobium genomatis</name>
    <dbReference type="NCBI Taxonomy" id="2569760"/>
    <lineage>
        <taxon>Bacteria</taxon>
        <taxon>Bacillati</taxon>
        <taxon>Candidatus Sysuimicrobiota</taxon>
        <taxon>Candidatus Sysuimicrobiia</taxon>
        <taxon>Candidatus Sysuimicrobiales</taxon>
        <taxon>Candidatus Segetimicrobiaceae</taxon>
        <taxon>Candidatus Segetimicrobium</taxon>
    </lineage>
</organism>
<dbReference type="InterPro" id="IPR017515">
    <property type="entry name" value="MeMalonyl-CoA_epimerase"/>
</dbReference>
<comment type="caution">
    <text evidence="4">The sequence shown here is derived from an EMBL/GenBank/DDBJ whole genome shotgun (WGS) entry which is preliminary data.</text>
</comment>
<evidence type="ECO:0000259" key="3">
    <source>
        <dbReference type="PROSITE" id="PS51819"/>
    </source>
</evidence>
<keyword evidence="2" id="KW-0479">Metal-binding</keyword>
<evidence type="ECO:0000256" key="1">
    <source>
        <dbReference type="ARBA" id="ARBA00009308"/>
    </source>
</evidence>
<dbReference type="InterPro" id="IPR029068">
    <property type="entry name" value="Glyas_Bleomycin-R_OHBP_Dase"/>
</dbReference>
<dbReference type="GO" id="GO:0046491">
    <property type="term" value="P:L-methylmalonyl-CoA metabolic process"/>
    <property type="evidence" value="ECO:0007669"/>
    <property type="project" value="TreeGrafter"/>
</dbReference>
<dbReference type="PANTHER" id="PTHR43048:SF3">
    <property type="entry name" value="METHYLMALONYL-COA EPIMERASE, MITOCHONDRIAL"/>
    <property type="match status" value="1"/>
</dbReference>
<evidence type="ECO:0000313" key="4">
    <source>
        <dbReference type="EMBL" id="TMI77799.1"/>
    </source>
</evidence>
<dbReference type="GO" id="GO:0046872">
    <property type="term" value="F:metal ion binding"/>
    <property type="evidence" value="ECO:0007669"/>
    <property type="project" value="UniProtKB-KW"/>
</dbReference>
<dbReference type="SUPFAM" id="SSF54593">
    <property type="entry name" value="Glyoxalase/Bleomycin resistance protein/Dihydroxybiphenyl dioxygenase"/>
    <property type="match status" value="1"/>
</dbReference>
<dbReference type="CDD" id="cd07249">
    <property type="entry name" value="MMCE"/>
    <property type="match status" value="1"/>
</dbReference>
<feature type="domain" description="VOC" evidence="3">
    <location>
        <begin position="18"/>
        <end position="145"/>
    </location>
</feature>
<reference evidence="4 5" key="1">
    <citation type="journal article" date="2019" name="Nat. Microbiol.">
        <title>Mediterranean grassland soil C-N compound turnover is dependent on rainfall and depth, and is mediated by genomically divergent microorganisms.</title>
        <authorList>
            <person name="Diamond S."/>
            <person name="Andeer P.F."/>
            <person name="Li Z."/>
            <person name="Crits-Christoph A."/>
            <person name="Burstein D."/>
            <person name="Anantharaman K."/>
            <person name="Lane K.R."/>
            <person name="Thomas B.C."/>
            <person name="Pan C."/>
            <person name="Northen T.R."/>
            <person name="Banfield J.F."/>
        </authorList>
    </citation>
    <scope>NUCLEOTIDE SEQUENCE [LARGE SCALE GENOMIC DNA]</scope>
    <source>
        <strain evidence="4">NP_6</strain>
    </source>
</reference>
<comment type="similarity">
    <text evidence="1">Belongs to the methylmalonyl-CoA epimerase family.</text>
</comment>
<dbReference type="PROSITE" id="PS51819">
    <property type="entry name" value="VOC"/>
    <property type="match status" value="1"/>
</dbReference>
<dbReference type="AlphaFoldDB" id="A0A537J2K9"/>
<evidence type="ECO:0000313" key="5">
    <source>
        <dbReference type="Proteomes" id="UP000318093"/>
    </source>
</evidence>
<dbReference type="InterPro" id="IPR037523">
    <property type="entry name" value="VOC_core"/>
</dbReference>
<protein>
    <submittedName>
        <fullName evidence="4">VOC family protein</fullName>
    </submittedName>
</protein>
<dbReference type="Proteomes" id="UP000318093">
    <property type="component" value="Unassembled WGS sequence"/>
</dbReference>
<accession>A0A537J2K9</accession>
<sequence>MPSGAASRAFPEIPGIVRIHHVGIVVRDAEAAAETYRRALGVEPMAFEDYRGAAKIAFLRAGDTLLELIEPLTDDGPWAAALRERGEGAHHFALEVIDLRAAVAALGAAGIGFLDPRPARGTGNTLSVFLDPSGTGGTLIELVQQIRVQGAS</sequence>
<evidence type="ECO:0000256" key="2">
    <source>
        <dbReference type="ARBA" id="ARBA00022723"/>
    </source>
</evidence>
<dbReference type="Pfam" id="PF13669">
    <property type="entry name" value="Glyoxalase_4"/>
    <property type="match status" value="1"/>
</dbReference>
<dbReference type="InterPro" id="IPR051785">
    <property type="entry name" value="MMCE/EMCE_epimerase"/>
</dbReference>